<dbReference type="InterPro" id="IPR036388">
    <property type="entry name" value="WH-like_DNA-bd_sf"/>
</dbReference>
<dbReference type="AlphaFoldDB" id="E6PRQ3"/>
<reference evidence="6" key="1">
    <citation type="submission" date="2009-10" db="EMBL/GenBank/DDBJ databases">
        <title>Diversity of trophic interactions inside an arsenic-rich microbial ecosystem.</title>
        <authorList>
            <person name="Bertin P.N."/>
            <person name="Heinrich-Salmeron A."/>
            <person name="Pelletier E."/>
            <person name="Goulhen-Chollet F."/>
            <person name="Arsene-Ploetze F."/>
            <person name="Gallien S."/>
            <person name="Calteau A."/>
            <person name="Vallenet D."/>
            <person name="Casiot C."/>
            <person name="Chane-Woon-Ming B."/>
            <person name="Giloteaux L."/>
            <person name="Barakat M."/>
            <person name="Bonnefoy V."/>
            <person name="Bruneel O."/>
            <person name="Chandler M."/>
            <person name="Cleiss J."/>
            <person name="Duran R."/>
            <person name="Elbaz-Poulichet F."/>
            <person name="Fonknechten N."/>
            <person name="Lauga B."/>
            <person name="Mornico D."/>
            <person name="Ortet P."/>
            <person name="Schaeffer C."/>
            <person name="Siguier P."/>
            <person name="Alexander Thil Smith A."/>
            <person name="Van Dorsselaer A."/>
            <person name="Weissenbach J."/>
            <person name="Medigue C."/>
            <person name="Le Paslier D."/>
        </authorList>
    </citation>
    <scope>NUCLEOTIDE SEQUENCE</scope>
</reference>
<evidence type="ECO:0000256" key="3">
    <source>
        <dbReference type="ARBA" id="ARBA00023082"/>
    </source>
</evidence>
<evidence type="ECO:0000313" key="6">
    <source>
        <dbReference type="EMBL" id="CBH97609.1"/>
    </source>
</evidence>
<comment type="similarity">
    <text evidence="1">Belongs to the sigma-70 factor family. ECF subfamily.</text>
</comment>
<comment type="caution">
    <text evidence="6">The sequence shown here is derived from an EMBL/GenBank/DDBJ whole genome shotgun (WGS) entry which is preliminary data.</text>
</comment>
<dbReference type="GO" id="GO:0003677">
    <property type="term" value="F:DNA binding"/>
    <property type="evidence" value="ECO:0007669"/>
    <property type="project" value="InterPro"/>
</dbReference>
<dbReference type="NCBIfam" id="NF006550">
    <property type="entry name" value="PRK09047.1"/>
    <property type="match status" value="1"/>
</dbReference>
<evidence type="ECO:0000259" key="5">
    <source>
        <dbReference type="Pfam" id="PF08281"/>
    </source>
</evidence>
<dbReference type="NCBIfam" id="TIGR02937">
    <property type="entry name" value="sigma70-ECF"/>
    <property type="match status" value="1"/>
</dbReference>
<evidence type="ECO:0000256" key="1">
    <source>
        <dbReference type="ARBA" id="ARBA00010641"/>
    </source>
</evidence>
<dbReference type="Gene3D" id="1.10.1740.10">
    <property type="match status" value="1"/>
</dbReference>
<dbReference type="PANTHER" id="PTHR43133">
    <property type="entry name" value="RNA POLYMERASE ECF-TYPE SIGMA FACTO"/>
    <property type="match status" value="1"/>
</dbReference>
<protein>
    <submittedName>
        <fullName evidence="6">Putative sigma factor</fullName>
    </submittedName>
</protein>
<dbReference type="Gene3D" id="1.10.10.10">
    <property type="entry name" value="Winged helix-like DNA-binding domain superfamily/Winged helix DNA-binding domain"/>
    <property type="match status" value="1"/>
</dbReference>
<keyword evidence="3" id="KW-0731">Sigma factor</keyword>
<evidence type="ECO:0000256" key="4">
    <source>
        <dbReference type="ARBA" id="ARBA00023163"/>
    </source>
</evidence>
<dbReference type="GO" id="GO:0016987">
    <property type="term" value="F:sigma factor activity"/>
    <property type="evidence" value="ECO:0007669"/>
    <property type="project" value="UniProtKB-KW"/>
</dbReference>
<name>E6PRQ3_9ZZZZ</name>
<accession>E6PRQ3</accession>
<sequence length="198" mass="22025">MSHAFTLTLDDVSQEPALDRFCLEVRPRALRLALLETAGNSHLAADLVQDSLAKLVSNYRDKPAEEWAPLFYSILRNRITDWHRRKKIEKVFDFFFASDDDDEGAPAPWESLADPGLGPDHQLGNLQLAGRIADAIGKLSARQREAFMLREMEGLSIADTAKAMHVSEGSVKTHHLRALTHLRNVLQSDNPLTGGISS</sequence>
<dbReference type="InterPro" id="IPR014284">
    <property type="entry name" value="RNA_pol_sigma-70_dom"/>
</dbReference>
<feature type="domain" description="RNA polymerase sigma factor 70 region 4 type 2" evidence="5">
    <location>
        <begin position="131"/>
        <end position="182"/>
    </location>
</feature>
<dbReference type="GO" id="GO:0006352">
    <property type="term" value="P:DNA-templated transcription initiation"/>
    <property type="evidence" value="ECO:0007669"/>
    <property type="project" value="InterPro"/>
</dbReference>
<dbReference type="Pfam" id="PF08281">
    <property type="entry name" value="Sigma70_r4_2"/>
    <property type="match status" value="1"/>
</dbReference>
<dbReference type="SUPFAM" id="SSF88946">
    <property type="entry name" value="Sigma2 domain of RNA polymerase sigma factors"/>
    <property type="match status" value="1"/>
</dbReference>
<organism evidence="6">
    <name type="scientific">mine drainage metagenome</name>
    <dbReference type="NCBI Taxonomy" id="410659"/>
    <lineage>
        <taxon>unclassified sequences</taxon>
        <taxon>metagenomes</taxon>
        <taxon>ecological metagenomes</taxon>
    </lineage>
</organism>
<dbReference type="EMBL" id="CABM01000045">
    <property type="protein sequence ID" value="CBH97609.1"/>
    <property type="molecule type" value="Genomic_DNA"/>
</dbReference>
<keyword evidence="4" id="KW-0804">Transcription</keyword>
<keyword evidence="2" id="KW-0805">Transcription regulation</keyword>
<dbReference type="PANTHER" id="PTHR43133:SF64">
    <property type="entry name" value="ECF SIGMA FACTOR"/>
    <property type="match status" value="1"/>
</dbReference>
<dbReference type="CDD" id="cd06171">
    <property type="entry name" value="Sigma70_r4"/>
    <property type="match status" value="1"/>
</dbReference>
<proteinExistence type="inferred from homology"/>
<evidence type="ECO:0000256" key="2">
    <source>
        <dbReference type="ARBA" id="ARBA00023015"/>
    </source>
</evidence>
<dbReference type="InterPro" id="IPR013324">
    <property type="entry name" value="RNA_pol_sigma_r3/r4-like"/>
</dbReference>
<dbReference type="SUPFAM" id="SSF88659">
    <property type="entry name" value="Sigma3 and sigma4 domains of RNA polymerase sigma factors"/>
    <property type="match status" value="1"/>
</dbReference>
<dbReference type="InterPro" id="IPR039425">
    <property type="entry name" value="RNA_pol_sigma-70-like"/>
</dbReference>
<dbReference type="InterPro" id="IPR013325">
    <property type="entry name" value="RNA_pol_sigma_r2"/>
</dbReference>
<dbReference type="InterPro" id="IPR013249">
    <property type="entry name" value="RNA_pol_sigma70_r4_t2"/>
</dbReference>
<gene>
    <name evidence="6" type="ORF">CARN2_3083</name>
</gene>